<evidence type="ECO:0000313" key="2">
    <source>
        <dbReference type="EMBL" id="MBT1706443.1"/>
    </source>
</evidence>
<accession>A0ABS5VYF9</accession>
<evidence type="ECO:0000313" key="3">
    <source>
        <dbReference type="Proteomes" id="UP000772618"/>
    </source>
</evidence>
<keyword evidence="3" id="KW-1185">Reference proteome</keyword>
<feature type="compositionally biased region" description="Polar residues" evidence="1">
    <location>
        <begin position="52"/>
        <end position="73"/>
    </location>
</feature>
<proteinExistence type="predicted"/>
<sequence length="131" mass="14963">MLIQLLVIVLFISAGCQTGKIPCPKVKVDRTKKTFVKKRMKQEKEGPVTARITPNETVSQSRTTQNIRRTTPTRPALEHVDVEEWDCPKPGMKKNLPKALKDNIKKNRKAYEAYYKNRNSADSLSSGKLHR</sequence>
<dbReference type="Proteomes" id="UP000772618">
    <property type="component" value="Unassembled WGS sequence"/>
</dbReference>
<organism evidence="2 3">
    <name type="scientific">Chryseosolibacter indicus</name>
    <dbReference type="NCBI Taxonomy" id="2782351"/>
    <lineage>
        <taxon>Bacteria</taxon>
        <taxon>Pseudomonadati</taxon>
        <taxon>Bacteroidota</taxon>
        <taxon>Cytophagia</taxon>
        <taxon>Cytophagales</taxon>
        <taxon>Chryseotaleaceae</taxon>
        <taxon>Chryseosolibacter</taxon>
    </lineage>
</organism>
<feature type="region of interest" description="Disordered" evidence="1">
    <location>
        <begin position="38"/>
        <end position="75"/>
    </location>
</feature>
<evidence type="ECO:0000256" key="1">
    <source>
        <dbReference type="SAM" id="MobiDB-lite"/>
    </source>
</evidence>
<dbReference type="EMBL" id="JAHESD010000113">
    <property type="protein sequence ID" value="MBT1706443.1"/>
    <property type="molecule type" value="Genomic_DNA"/>
</dbReference>
<comment type="caution">
    <text evidence="2">The sequence shown here is derived from an EMBL/GenBank/DDBJ whole genome shotgun (WGS) entry which is preliminary data.</text>
</comment>
<protein>
    <submittedName>
        <fullName evidence="2">Uncharacterized protein</fullName>
    </submittedName>
</protein>
<gene>
    <name evidence="2" type="ORF">KK060_24405</name>
</gene>
<name>A0ABS5VYF9_9BACT</name>
<reference evidence="2 3" key="1">
    <citation type="submission" date="2021-05" db="EMBL/GenBank/DDBJ databases">
        <title>A Polyphasic approach of four new species of the genus Ohtaekwangia: Ohtaekwangia histidinii sp. nov., Ohtaekwangia cretensis sp. nov., Ohtaekwangia indiensis sp. nov., Ohtaekwangia reichenbachii sp. nov. from diverse environment.</title>
        <authorList>
            <person name="Octaviana S."/>
        </authorList>
    </citation>
    <scope>NUCLEOTIDE SEQUENCE [LARGE SCALE GENOMIC DNA]</scope>
    <source>
        <strain evidence="2 3">PWU20</strain>
    </source>
</reference>
<dbReference type="RefSeq" id="WP_254157780.1">
    <property type="nucleotide sequence ID" value="NZ_JAHESD010000113.1"/>
</dbReference>